<comment type="caution">
    <text evidence="1">The sequence shown here is derived from an EMBL/GenBank/DDBJ whole genome shotgun (WGS) entry which is preliminary data.</text>
</comment>
<sequence length="1774" mass="199470">MMLTADAAYCFFDLSTKKGCLISAARALFTNRSWFSGSCVANRASRWSSHSSPASASSCSLSPGGGDDGSTSELFLHPSTMWCRVLGESDGASHVGRPYLWAHQLYIILWKNIYLKRLCRHYTTTVLEIALMVTLLLGIQEDSVVREPLVRRGDTTFAVTRTGTFWNTQTDVAHVRTVYFAPNNKYLDRLTRSAMADLGVRRVVNVDTEKQLFMAAHRAANTSLPAREVALFYTGVGNDTESQPISLHVTFFAGRLPFDIKVEYPQRLISMPEGPVVEERLPEMNTLLPIIGALQQRHLEMQAQRFKYPHPVEPVKLQRFPFPTYIEYRDTKNYALVLTRFCIGMLVPFSVFVARLVDEKSTGLKEMLRMVGLGDWVYWVSHYLSGFFMHIIIVTLMMLFVSVKRNEEGRAFVQFSDPSLLFAILMCFCSSCLMHAILLSVFFASPQSAVAGAMLYWTFSCVMPFLTLEYAGGQGYYYIQRKHKLWTSIFPGMNLHWSFRVLERFEKFVENGASWKNFFDRAATPDNVTLAEIVFVGILTDCTIVITVWYLDNVLPKGPGIPKSYLFPFKASNRDDFAVNYWVPSMTFIQPQLKVVLEVQNFEPEPGHLLPAIELVGASKDYDGVVAVHDVNMRIYDTQITVLLGHNGAGKTTLLNMITGFLDCTSGLILIGNYDIKNCTRDARESIGYCAQHNILIEDLTVEEHLVFFAIVRCLMEYRSVLAVDLSLGLQRRLCTAMAILGKPKVIIMDEPTANMDPDSRREMWELLLKIRRSCTIFLTTQHLDEADILGDRIVIMANGRIRCSGSPTFLKQRFSTGYHMRINKLPKCNIPGIEKLLAKYAPKAKLRSNSDNEAVFIVGHIAASRKIVTMFKDIEQQSEELGIESVGLAMTSLEDVLIRVGEEHHLHHHHRQPDIFSDEGSVIDARMSLVKTMASTATREPSFTARVVAMMTKRATHVWRQKAAPLFSWIMPPLLLMLLVFLEYLGMKNSGGALEHVGNTLPYTFLRVVTQPQGFVQADTEDNFRQRWLEPMFGPSFHVTPIDASVDVTRMLLDASRESLYTYVFDTHFGVQMTKKAGNVLWYNGQIQHMAPLVLRLYNTARLRNVTNVETAEFDFDVTSRGIEVKHLHMITGMTPLLYWMTNFVFDFMFYMGTAMMVLPPLFFISHTSLRISDIQLVFMLNLLHGYAALPMVYTCSFLFDNPNVGFSTLAISTFIISSAGCLGAVFVEIYAEDGKSSGLVAVIRAALYVLRLLPSYSYSRGMTKILELASENALCRTGGAELESYCYAADVHRQRSLLQCCQHRHEPDPSEYAIQPLDANAYSAFYEVLTLSIEGVVVFVLLLCIESWRLSVDRWMSMPEHPHGLVVPKPATPHVAQGLAPAKHLSKLEDTDVRQENKLVDELAAGHLASSTTKPFMYAHRLYKAYGYVDNHAVLQVCSAAGVSVICARRGLSFSVHSAECFGLLGVNGAGKTTTFRVLTGEVLPHQGDAVASNFSLVRDRRQFQHFIGYCPQRDGLLDMFTGIETLMLFGRLSGVSMTAEYVNALLDIFHLDEIGGQLVSTYSAGNKRKLSLCLSMLGMPRLVLLDEPYAAIATTSRKRIINFICALQKVSKLSIVLSSHSLVDVEFLCNRIAILGGGHLQCLGSLAHLKEKFGKGYTISVKTYPDRKQDIFYQRQVAEDVRKNFKEAELVHSYEGLLEFRMSQVRMLWSEMFERMARIKKRFKLQDFFITDTSLEQIFLSVTRKEASDAAAAAIAPGARPVIAPAALGII</sequence>
<evidence type="ECO:0000313" key="2">
    <source>
        <dbReference type="Proteomes" id="UP000821865"/>
    </source>
</evidence>
<keyword evidence="2" id="KW-1185">Reference proteome</keyword>
<gene>
    <name evidence="1" type="ORF">HPB49_025303</name>
</gene>
<name>A0ACB8DS80_DERSI</name>
<dbReference type="EMBL" id="CM023479">
    <property type="protein sequence ID" value="KAH7975241.1"/>
    <property type="molecule type" value="Genomic_DNA"/>
</dbReference>
<evidence type="ECO:0000313" key="1">
    <source>
        <dbReference type="EMBL" id="KAH7975241.1"/>
    </source>
</evidence>
<organism evidence="1 2">
    <name type="scientific">Dermacentor silvarum</name>
    <name type="common">Tick</name>
    <dbReference type="NCBI Taxonomy" id="543639"/>
    <lineage>
        <taxon>Eukaryota</taxon>
        <taxon>Metazoa</taxon>
        <taxon>Ecdysozoa</taxon>
        <taxon>Arthropoda</taxon>
        <taxon>Chelicerata</taxon>
        <taxon>Arachnida</taxon>
        <taxon>Acari</taxon>
        <taxon>Parasitiformes</taxon>
        <taxon>Ixodida</taxon>
        <taxon>Ixodoidea</taxon>
        <taxon>Ixodidae</taxon>
        <taxon>Rhipicephalinae</taxon>
        <taxon>Dermacentor</taxon>
    </lineage>
</organism>
<dbReference type="Proteomes" id="UP000821865">
    <property type="component" value="Chromosome 10"/>
</dbReference>
<accession>A0ACB8DS80</accession>
<proteinExistence type="predicted"/>
<protein>
    <submittedName>
        <fullName evidence="1">Uncharacterized protein</fullName>
    </submittedName>
</protein>
<reference evidence="1" key="1">
    <citation type="submission" date="2020-05" db="EMBL/GenBank/DDBJ databases">
        <title>Large-scale comparative analyses of tick genomes elucidate their genetic diversity and vector capacities.</title>
        <authorList>
            <person name="Jia N."/>
            <person name="Wang J."/>
            <person name="Shi W."/>
            <person name="Du L."/>
            <person name="Sun Y."/>
            <person name="Zhan W."/>
            <person name="Jiang J."/>
            <person name="Wang Q."/>
            <person name="Zhang B."/>
            <person name="Ji P."/>
            <person name="Sakyi L.B."/>
            <person name="Cui X."/>
            <person name="Yuan T."/>
            <person name="Jiang B."/>
            <person name="Yang W."/>
            <person name="Lam T.T.-Y."/>
            <person name="Chang Q."/>
            <person name="Ding S."/>
            <person name="Wang X."/>
            <person name="Zhu J."/>
            <person name="Ruan X."/>
            <person name="Zhao L."/>
            <person name="Wei J."/>
            <person name="Que T."/>
            <person name="Du C."/>
            <person name="Cheng J."/>
            <person name="Dai P."/>
            <person name="Han X."/>
            <person name="Huang E."/>
            <person name="Gao Y."/>
            <person name="Liu J."/>
            <person name="Shao H."/>
            <person name="Ye R."/>
            <person name="Li L."/>
            <person name="Wei W."/>
            <person name="Wang X."/>
            <person name="Wang C."/>
            <person name="Yang T."/>
            <person name="Huo Q."/>
            <person name="Li W."/>
            <person name="Guo W."/>
            <person name="Chen H."/>
            <person name="Zhou L."/>
            <person name="Ni X."/>
            <person name="Tian J."/>
            <person name="Zhou Y."/>
            <person name="Sheng Y."/>
            <person name="Liu T."/>
            <person name="Pan Y."/>
            <person name="Xia L."/>
            <person name="Li J."/>
            <person name="Zhao F."/>
            <person name="Cao W."/>
        </authorList>
    </citation>
    <scope>NUCLEOTIDE SEQUENCE</scope>
    <source>
        <strain evidence="1">Dsil-2018</strain>
    </source>
</reference>